<dbReference type="RefSeq" id="WP_178932585.1">
    <property type="nucleotide sequence ID" value="NZ_JACBAZ010000004.1"/>
</dbReference>
<dbReference type="Proteomes" id="UP000557872">
    <property type="component" value="Unassembled WGS sequence"/>
</dbReference>
<dbReference type="PANTHER" id="PTHR24189">
    <property type="entry name" value="MYOTROPHIN"/>
    <property type="match status" value="1"/>
</dbReference>
<dbReference type="InterPro" id="IPR002110">
    <property type="entry name" value="Ankyrin_rpt"/>
</dbReference>
<keyword evidence="4" id="KW-0472">Membrane</keyword>
<reference evidence="5 6" key="1">
    <citation type="submission" date="2020-07" db="EMBL/GenBank/DDBJ databases">
        <title>Roseicoccus Jingziensis gen. nov., sp. nov., isolated from coastal seawater.</title>
        <authorList>
            <person name="Feng X."/>
        </authorList>
    </citation>
    <scope>NUCLEOTIDE SEQUENCE [LARGE SCALE GENOMIC DNA]</scope>
    <source>
        <strain evidence="5 6">N1E253</strain>
    </source>
</reference>
<keyword evidence="2 3" id="KW-0040">ANK repeat</keyword>
<comment type="caution">
    <text evidence="5">The sequence shown here is derived from an EMBL/GenBank/DDBJ whole genome shotgun (WGS) entry which is preliminary data.</text>
</comment>
<dbReference type="InterPro" id="IPR050745">
    <property type="entry name" value="Multifunctional_regulatory"/>
</dbReference>
<dbReference type="PROSITE" id="PS50297">
    <property type="entry name" value="ANK_REP_REGION"/>
    <property type="match status" value="1"/>
</dbReference>
<evidence type="ECO:0000313" key="5">
    <source>
        <dbReference type="EMBL" id="NWK55990.1"/>
    </source>
</evidence>
<dbReference type="AlphaFoldDB" id="A0A851GMF1"/>
<name>A0A851GMF1_9BACT</name>
<keyword evidence="4" id="KW-1133">Transmembrane helix</keyword>
<dbReference type="SUPFAM" id="SSF48403">
    <property type="entry name" value="Ankyrin repeat"/>
    <property type="match status" value="1"/>
</dbReference>
<dbReference type="Pfam" id="PF13857">
    <property type="entry name" value="Ank_5"/>
    <property type="match status" value="1"/>
</dbReference>
<sequence length="214" mass="23234">MNKIKTIIIDGIILFAASTAFVLLADLIFSQLKDKEVKDNPLVTSINQGKLDELKKQIESKEYDLAQVDGIGRTSLIRAAYVNFNSLEKTKDTDKERAPMIPLLVSHGAPVDHVDEDDWSALMWASWSGLPLVTEALLKANADISLTGGQGNTALTLAASRGNDDVIELLLKAGADKSVENKSGKTALDLAEEGQAKGGNRQSRYLRTIELLND</sequence>
<evidence type="ECO:0000313" key="6">
    <source>
        <dbReference type="Proteomes" id="UP000557872"/>
    </source>
</evidence>
<dbReference type="EMBL" id="JACBAZ010000004">
    <property type="protein sequence ID" value="NWK55990.1"/>
    <property type="molecule type" value="Genomic_DNA"/>
</dbReference>
<keyword evidence="1" id="KW-0677">Repeat</keyword>
<dbReference type="InterPro" id="IPR036770">
    <property type="entry name" value="Ankyrin_rpt-contain_sf"/>
</dbReference>
<dbReference type="Gene3D" id="1.25.40.20">
    <property type="entry name" value="Ankyrin repeat-containing domain"/>
    <property type="match status" value="2"/>
</dbReference>
<keyword evidence="4" id="KW-0812">Transmembrane</keyword>
<gene>
    <name evidence="5" type="ORF">HW115_10225</name>
</gene>
<feature type="repeat" description="ANK" evidence="3">
    <location>
        <begin position="150"/>
        <end position="182"/>
    </location>
</feature>
<organism evidence="5 6">
    <name type="scientific">Oceaniferula marina</name>
    <dbReference type="NCBI Taxonomy" id="2748318"/>
    <lineage>
        <taxon>Bacteria</taxon>
        <taxon>Pseudomonadati</taxon>
        <taxon>Verrucomicrobiota</taxon>
        <taxon>Verrucomicrobiia</taxon>
        <taxon>Verrucomicrobiales</taxon>
        <taxon>Verrucomicrobiaceae</taxon>
        <taxon>Oceaniferula</taxon>
    </lineage>
</organism>
<keyword evidence="6" id="KW-1185">Reference proteome</keyword>
<protein>
    <submittedName>
        <fullName evidence="5">Ankyrin repeat domain-containing protein</fullName>
    </submittedName>
</protein>
<proteinExistence type="predicted"/>
<feature type="transmembrane region" description="Helical" evidence="4">
    <location>
        <begin position="7"/>
        <end position="29"/>
    </location>
</feature>
<evidence type="ECO:0000256" key="4">
    <source>
        <dbReference type="SAM" id="Phobius"/>
    </source>
</evidence>
<evidence type="ECO:0000256" key="3">
    <source>
        <dbReference type="PROSITE-ProRule" id="PRU00023"/>
    </source>
</evidence>
<dbReference type="PANTHER" id="PTHR24189:SF50">
    <property type="entry name" value="ANKYRIN REPEAT AND SOCS BOX PROTEIN 2"/>
    <property type="match status" value="1"/>
</dbReference>
<accession>A0A851GMF1</accession>
<evidence type="ECO:0000256" key="1">
    <source>
        <dbReference type="ARBA" id="ARBA00022737"/>
    </source>
</evidence>
<dbReference type="SMART" id="SM00248">
    <property type="entry name" value="ANK"/>
    <property type="match status" value="3"/>
</dbReference>
<dbReference type="PROSITE" id="PS50088">
    <property type="entry name" value="ANK_REPEAT"/>
    <property type="match status" value="1"/>
</dbReference>
<evidence type="ECO:0000256" key="2">
    <source>
        <dbReference type="ARBA" id="ARBA00023043"/>
    </source>
</evidence>